<gene>
    <name evidence="2" type="ORF">K3X48_03125</name>
</gene>
<name>A0A9Q9M002_9RHOB</name>
<reference evidence="2" key="1">
    <citation type="submission" date="2021-08" db="EMBL/GenBank/DDBJ databases">
        <authorList>
            <person name="Nwanade C."/>
            <person name="Wang M."/>
            <person name="Masoudi A."/>
            <person name="Yu Z."/>
            <person name="Liu J."/>
        </authorList>
    </citation>
    <scope>NUCLEOTIDE SEQUENCE</scope>
    <source>
        <strain evidence="2">S056</strain>
    </source>
</reference>
<feature type="chain" id="PRO_5040180775" description="Excinuclease ABC subunit B" evidence="1">
    <location>
        <begin position="19"/>
        <end position="125"/>
    </location>
</feature>
<evidence type="ECO:0000313" key="2">
    <source>
        <dbReference type="EMBL" id="UWP96003.1"/>
    </source>
</evidence>
<sequence length="125" mass="13936">MLRPFCISLTLLALTACATPQQRCISDASATMRKAERNAKRIEGNIARGYAIHRQTIRVPTVEICTNPDGSTYTCMDHDHQVIETPVAIDIAEERRKLAELRKIIAQERPKVASATQSCIAQFPE</sequence>
<feature type="signal peptide" evidence="1">
    <location>
        <begin position="1"/>
        <end position="18"/>
    </location>
</feature>
<dbReference type="RefSeq" id="WP_173485386.1">
    <property type="nucleotide sequence ID" value="NZ_CP080772.1"/>
</dbReference>
<protein>
    <recommendedName>
        <fullName evidence="4">Excinuclease ABC subunit B</fullName>
    </recommendedName>
</protein>
<evidence type="ECO:0008006" key="4">
    <source>
        <dbReference type="Google" id="ProtNLM"/>
    </source>
</evidence>
<dbReference type="GeneID" id="75102283"/>
<evidence type="ECO:0000313" key="3">
    <source>
        <dbReference type="Proteomes" id="UP001057991"/>
    </source>
</evidence>
<dbReference type="AlphaFoldDB" id="A0A9Q9M002"/>
<dbReference type="EMBL" id="CP080776">
    <property type="protein sequence ID" value="UWP96003.1"/>
    <property type="molecule type" value="Genomic_DNA"/>
</dbReference>
<dbReference type="Proteomes" id="UP001057991">
    <property type="component" value="Chromosome"/>
</dbReference>
<evidence type="ECO:0000256" key="1">
    <source>
        <dbReference type="SAM" id="SignalP"/>
    </source>
</evidence>
<accession>A0A9Q9M002</accession>
<organism evidence="2 3">
    <name type="scientific">Aliiroseovarius crassostreae</name>
    <dbReference type="NCBI Taxonomy" id="154981"/>
    <lineage>
        <taxon>Bacteria</taxon>
        <taxon>Pseudomonadati</taxon>
        <taxon>Pseudomonadota</taxon>
        <taxon>Alphaproteobacteria</taxon>
        <taxon>Rhodobacterales</taxon>
        <taxon>Paracoccaceae</taxon>
        <taxon>Aliiroseovarius</taxon>
    </lineage>
</organism>
<dbReference type="PROSITE" id="PS51257">
    <property type="entry name" value="PROKAR_LIPOPROTEIN"/>
    <property type="match status" value="1"/>
</dbReference>
<keyword evidence="1" id="KW-0732">Signal</keyword>
<proteinExistence type="predicted"/>